<keyword evidence="3" id="KW-0064">Aspartyl protease</keyword>
<evidence type="ECO:0000256" key="3">
    <source>
        <dbReference type="ARBA" id="ARBA00022750"/>
    </source>
</evidence>
<dbReference type="GO" id="GO:0006508">
    <property type="term" value="P:proteolysis"/>
    <property type="evidence" value="ECO:0007669"/>
    <property type="project" value="UniProtKB-KW"/>
</dbReference>
<dbReference type="PANTHER" id="PTHR47967">
    <property type="entry name" value="OS07G0603500 PROTEIN-RELATED"/>
    <property type="match status" value="1"/>
</dbReference>
<dbReference type="EMBL" id="JANJYJ010000007">
    <property type="protein sequence ID" value="KAK3198997.1"/>
    <property type="molecule type" value="Genomic_DNA"/>
</dbReference>
<dbReference type="Proteomes" id="UP001281410">
    <property type="component" value="Unassembled WGS sequence"/>
</dbReference>
<dbReference type="CDD" id="cd05476">
    <property type="entry name" value="pepsin_A_like_plant"/>
    <property type="match status" value="1"/>
</dbReference>
<reference evidence="8" key="1">
    <citation type="journal article" date="2023" name="Plant J.">
        <title>Genome sequences and population genomics provide insights into the demographic history, inbreeding, and mutation load of two 'living fossil' tree species of Dipteronia.</title>
        <authorList>
            <person name="Feng Y."/>
            <person name="Comes H.P."/>
            <person name="Chen J."/>
            <person name="Zhu S."/>
            <person name="Lu R."/>
            <person name="Zhang X."/>
            <person name="Li P."/>
            <person name="Qiu J."/>
            <person name="Olsen K.M."/>
            <person name="Qiu Y."/>
        </authorList>
    </citation>
    <scope>NUCLEOTIDE SEQUENCE</scope>
    <source>
        <strain evidence="8">NBL</strain>
    </source>
</reference>
<keyword evidence="5" id="KW-0325">Glycoprotein</keyword>
<dbReference type="Pfam" id="PF14541">
    <property type="entry name" value="TAXi_C"/>
    <property type="match status" value="1"/>
</dbReference>
<evidence type="ECO:0000256" key="4">
    <source>
        <dbReference type="ARBA" id="ARBA00022801"/>
    </source>
</evidence>
<protein>
    <recommendedName>
        <fullName evidence="7">Peptidase A1 domain-containing protein</fullName>
    </recommendedName>
</protein>
<evidence type="ECO:0000256" key="6">
    <source>
        <dbReference type="SAM" id="SignalP"/>
    </source>
</evidence>
<evidence type="ECO:0000256" key="5">
    <source>
        <dbReference type="ARBA" id="ARBA00023180"/>
    </source>
</evidence>
<dbReference type="InterPro" id="IPR032861">
    <property type="entry name" value="TAXi_N"/>
</dbReference>
<evidence type="ECO:0000313" key="9">
    <source>
        <dbReference type="Proteomes" id="UP001281410"/>
    </source>
</evidence>
<dbReference type="InterPro" id="IPR033121">
    <property type="entry name" value="PEPTIDASE_A1"/>
</dbReference>
<keyword evidence="6" id="KW-0732">Signal</keyword>
<evidence type="ECO:0000313" key="8">
    <source>
        <dbReference type="EMBL" id="KAK3198997.1"/>
    </source>
</evidence>
<proteinExistence type="inferred from homology"/>
<dbReference type="AlphaFoldDB" id="A0AAE0A2E3"/>
<dbReference type="PROSITE" id="PS51767">
    <property type="entry name" value="PEPTIDASE_A1"/>
    <property type="match status" value="1"/>
</dbReference>
<keyword evidence="2" id="KW-0645">Protease</keyword>
<dbReference type="GO" id="GO:0005576">
    <property type="term" value="C:extracellular region"/>
    <property type="evidence" value="ECO:0007669"/>
    <property type="project" value="TreeGrafter"/>
</dbReference>
<feature type="domain" description="Peptidase A1" evidence="7">
    <location>
        <begin position="99"/>
        <end position="446"/>
    </location>
</feature>
<dbReference type="InterPro" id="IPR021109">
    <property type="entry name" value="Peptidase_aspartic_dom_sf"/>
</dbReference>
<dbReference type="SUPFAM" id="SSF50630">
    <property type="entry name" value="Acid proteases"/>
    <property type="match status" value="1"/>
</dbReference>
<dbReference type="Pfam" id="PF14543">
    <property type="entry name" value="TAXi_N"/>
    <property type="match status" value="1"/>
</dbReference>
<gene>
    <name evidence="8" type="ORF">Dsin_022412</name>
</gene>
<keyword evidence="4" id="KW-0378">Hydrolase</keyword>
<comment type="caution">
    <text evidence="8">The sequence shown here is derived from an EMBL/GenBank/DDBJ whole genome shotgun (WGS) entry which is preliminary data.</text>
</comment>
<feature type="chain" id="PRO_5042124922" description="Peptidase A1 domain-containing protein" evidence="6">
    <location>
        <begin position="28"/>
        <end position="455"/>
    </location>
</feature>
<feature type="signal peptide" evidence="6">
    <location>
        <begin position="1"/>
        <end position="27"/>
    </location>
</feature>
<dbReference type="InterPro" id="IPR051708">
    <property type="entry name" value="Plant_Aspart_Prot_A1"/>
</dbReference>
<name>A0AAE0A2E3_9ROSI</name>
<dbReference type="PANTHER" id="PTHR47967:SF123">
    <property type="entry name" value="ASPARTIC PROTEINASE NEPENTHESIN-1-LIKE"/>
    <property type="match status" value="1"/>
</dbReference>
<organism evidence="8 9">
    <name type="scientific">Dipteronia sinensis</name>
    <dbReference type="NCBI Taxonomy" id="43782"/>
    <lineage>
        <taxon>Eukaryota</taxon>
        <taxon>Viridiplantae</taxon>
        <taxon>Streptophyta</taxon>
        <taxon>Embryophyta</taxon>
        <taxon>Tracheophyta</taxon>
        <taxon>Spermatophyta</taxon>
        <taxon>Magnoliopsida</taxon>
        <taxon>eudicotyledons</taxon>
        <taxon>Gunneridae</taxon>
        <taxon>Pentapetalae</taxon>
        <taxon>rosids</taxon>
        <taxon>malvids</taxon>
        <taxon>Sapindales</taxon>
        <taxon>Sapindaceae</taxon>
        <taxon>Hippocastanoideae</taxon>
        <taxon>Acereae</taxon>
        <taxon>Dipteronia</taxon>
    </lineage>
</organism>
<dbReference type="PROSITE" id="PS00141">
    <property type="entry name" value="ASP_PROTEASE"/>
    <property type="match status" value="1"/>
</dbReference>
<keyword evidence="9" id="KW-1185">Reference proteome</keyword>
<evidence type="ECO:0000259" key="7">
    <source>
        <dbReference type="PROSITE" id="PS51767"/>
    </source>
</evidence>
<dbReference type="GO" id="GO:0004190">
    <property type="term" value="F:aspartic-type endopeptidase activity"/>
    <property type="evidence" value="ECO:0007669"/>
    <property type="project" value="UniProtKB-KW"/>
</dbReference>
<evidence type="ECO:0000256" key="2">
    <source>
        <dbReference type="ARBA" id="ARBA00022670"/>
    </source>
</evidence>
<dbReference type="InterPro" id="IPR032799">
    <property type="entry name" value="TAXi_C"/>
</dbReference>
<sequence>MDSLQSFVVVVSLLVLILLPKLQFASSNKTASFSLKLIHRDSPESPLYPGPMNFSERVERYLKISESRVNSFGEPISNHNRTMIPNMMRPSVYTEGLMYLVQLEIGAPINTFYLILDTGSSLTWMQCQPCIDCFPQKLYIYDPKQSQTFVKVPCNNPLCQYYFKCINEQCSYNINYYDASSSQGYAARETFHIKDEYGQYTHISNVFFGCSNSNKGFRVGSNGVLAGIMGLNTHPISFITQMGSFIMRRFSYCLVDPLSQGTNLVTYLKFGLDMGYIGGAVQKTPFLKHPKSYSYYLNLLGISVNNKRLNFPPDTFKIKPGGDGGFSIDSGAILTYIDATAYVQLEAEFVRYFSSFNQIERRQNCAGPIKLCYEAPLDFPVFPSMIYHFQGADLTIAPESSFIVDRMQKYFMLAIAPFGRHSILGAFQQHNTRFVYDIDSNVLAFVPDDCSKDNA</sequence>
<dbReference type="Gene3D" id="2.40.70.10">
    <property type="entry name" value="Acid Proteases"/>
    <property type="match status" value="2"/>
</dbReference>
<evidence type="ECO:0000256" key="1">
    <source>
        <dbReference type="ARBA" id="ARBA00007447"/>
    </source>
</evidence>
<accession>A0AAE0A2E3</accession>
<comment type="similarity">
    <text evidence="1">Belongs to the peptidase A1 family.</text>
</comment>
<dbReference type="InterPro" id="IPR001969">
    <property type="entry name" value="Aspartic_peptidase_AS"/>
</dbReference>
<dbReference type="InterPro" id="IPR034161">
    <property type="entry name" value="Pepsin-like_plant"/>
</dbReference>